<evidence type="ECO:0000256" key="3">
    <source>
        <dbReference type="ARBA" id="ARBA00022989"/>
    </source>
</evidence>
<keyword evidence="4 5" id="KW-0472">Membrane</keyword>
<dbReference type="InParanoid" id="E4ZXF3"/>
<evidence type="ECO:0000313" key="7">
    <source>
        <dbReference type="EMBL" id="CBX95363.1"/>
    </source>
</evidence>
<gene>
    <name evidence="7" type="ORF">LEMA_P025150.1</name>
</gene>
<evidence type="ECO:0000256" key="4">
    <source>
        <dbReference type="ARBA" id="ARBA00023136"/>
    </source>
</evidence>
<dbReference type="Pfam" id="PF02656">
    <property type="entry name" value="DUF202"/>
    <property type="match status" value="1"/>
</dbReference>
<reference evidence="8" key="1">
    <citation type="journal article" date="2011" name="Nat. Commun.">
        <title>Effector diversification within compartments of the Leptosphaeria maculans genome affected by Repeat-Induced Point mutations.</title>
        <authorList>
            <person name="Rouxel T."/>
            <person name="Grandaubert J."/>
            <person name="Hane J.K."/>
            <person name="Hoede C."/>
            <person name="van de Wouw A.P."/>
            <person name="Couloux A."/>
            <person name="Dominguez V."/>
            <person name="Anthouard V."/>
            <person name="Bally P."/>
            <person name="Bourras S."/>
            <person name="Cozijnsen A.J."/>
            <person name="Ciuffetti L.M."/>
            <person name="Degrave A."/>
            <person name="Dilmaghani A."/>
            <person name="Duret L."/>
            <person name="Fudal I."/>
            <person name="Goodwin S.B."/>
            <person name="Gout L."/>
            <person name="Glaser N."/>
            <person name="Linglin J."/>
            <person name="Kema G.H.J."/>
            <person name="Lapalu N."/>
            <person name="Lawrence C.B."/>
            <person name="May K."/>
            <person name="Meyer M."/>
            <person name="Ollivier B."/>
            <person name="Poulain J."/>
            <person name="Schoch C.L."/>
            <person name="Simon A."/>
            <person name="Spatafora J.W."/>
            <person name="Stachowiak A."/>
            <person name="Turgeon B.G."/>
            <person name="Tyler B.M."/>
            <person name="Vincent D."/>
            <person name="Weissenbach J."/>
            <person name="Amselem J."/>
            <person name="Quesneville H."/>
            <person name="Oliver R.P."/>
            <person name="Wincker P."/>
            <person name="Balesdent M.-H."/>
            <person name="Howlett B.J."/>
        </authorList>
    </citation>
    <scope>NUCLEOTIDE SEQUENCE [LARGE SCALE GENOMIC DNA]</scope>
    <source>
        <strain evidence="8">JN3 / isolate v23.1.3 / race Av1-4-5-6-7-8</strain>
    </source>
</reference>
<feature type="transmembrane region" description="Helical" evidence="5">
    <location>
        <begin position="89"/>
        <end position="115"/>
    </location>
</feature>
<dbReference type="GO" id="GO:0012505">
    <property type="term" value="C:endomembrane system"/>
    <property type="evidence" value="ECO:0007669"/>
    <property type="project" value="UniProtKB-SubCell"/>
</dbReference>
<feature type="transmembrane region" description="Helical" evidence="5">
    <location>
        <begin position="136"/>
        <end position="157"/>
    </location>
</feature>
<keyword evidence="3 5" id="KW-1133">Transmembrane helix</keyword>
<dbReference type="PANTHER" id="PTHR34187:SF1">
    <property type="entry name" value="DUF202 DOMAIN-CONTAINING PROTEIN"/>
    <property type="match status" value="1"/>
</dbReference>
<dbReference type="EMBL" id="FP929127">
    <property type="protein sequence ID" value="CBX95363.1"/>
    <property type="molecule type" value="Genomic_DNA"/>
</dbReference>
<evidence type="ECO:0000259" key="6">
    <source>
        <dbReference type="Pfam" id="PF02656"/>
    </source>
</evidence>
<evidence type="ECO:0000256" key="5">
    <source>
        <dbReference type="SAM" id="Phobius"/>
    </source>
</evidence>
<dbReference type="VEuPathDB" id="FungiDB:LEMA_P025150.1"/>
<dbReference type="eggNOG" id="ENOG502SQUP">
    <property type="taxonomic scope" value="Eukaryota"/>
</dbReference>
<evidence type="ECO:0000313" key="8">
    <source>
        <dbReference type="Proteomes" id="UP000002668"/>
    </source>
</evidence>
<dbReference type="STRING" id="985895.E4ZXF3"/>
<protein>
    <recommendedName>
        <fullName evidence="6">DUF202 domain-containing protein</fullName>
    </recommendedName>
</protein>
<accession>E4ZXF3</accession>
<feature type="transmembrane region" description="Helical" evidence="5">
    <location>
        <begin position="56"/>
        <end position="77"/>
    </location>
</feature>
<sequence>MQRESPDTCEICARSVRSSVRVPRWYSPMVTFWTRHVCPSLEEGAYRDHLALERTFLAYLRTSLILVMTGVIIAQLYHLQRSATPNPRYGFYVIGGRLSAVFIATAIVVLLVGAARFWRIQRRLLRGKTLTGGWEVMLIMGLTALLLIGTFALVLGVDIEKTYFNG</sequence>
<keyword evidence="2 5" id="KW-0812">Transmembrane</keyword>
<feature type="domain" description="DUF202" evidence="6">
    <location>
        <begin position="47"/>
        <end position="122"/>
    </location>
</feature>
<dbReference type="Proteomes" id="UP000002668">
    <property type="component" value="Genome"/>
</dbReference>
<dbReference type="OMA" id="TESNIRH"/>
<evidence type="ECO:0000256" key="2">
    <source>
        <dbReference type="ARBA" id="ARBA00022692"/>
    </source>
</evidence>
<comment type="subcellular location">
    <subcellularLocation>
        <location evidence="1">Endomembrane system</location>
        <topology evidence="1">Multi-pass membrane protein</topology>
    </subcellularLocation>
</comment>
<evidence type="ECO:0000256" key="1">
    <source>
        <dbReference type="ARBA" id="ARBA00004127"/>
    </source>
</evidence>
<dbReference type="OrthoDB" id="199599at2759"/>
<dbReference type="AlphaFoldDB" id="E4ZXF3"/>
<dbReference type="InterPro" id="IPR003807">
    <property type="entry name" value="DUF202"/>
</dbReference>
<proteinExistence type="predicted"/>
<keyword evidence="8" id="KW-1185">Reference proteome</keyword>
<organism evidence="8">
    <name type="scientific">Leptosphaeria maculans (strain JN3 / isolate v23.1.3 / race Av1-4-5-6-7-8)</name>
    <name type="common">Blackleg fungus</name>
    <name type="synonym">Phoma lingam</name>
    <dbReference type="NCBI Taxonomy" id="985895"/>
    <lineage>
        <taxon>Eukaryota</taxon>
        <taxon>Fungi</taxon>
        <taxon>Dikarya</taxon>
        <taxon>Ascomycota</taxon>
        <taxon>Pezizomycotina</taxon>
        <taxon>Dothideomycetes</taxon>
        <taxon>Pleosporomycetidae</taxon>
        <taxon>Pleosporales</taxon>
        <taxon>Pleosporineae</taxon>
        <taxon>Leptosphaeriaceae</taxon>
        <taxon>Plenodomus</taxon>
        <taxon>Plenodomus lingam/Leptosphaeria maculans species complex</taxon>
    </lineage>
</organism>
<dbReference type="HOGENOM" id="CLU_053359_5_0_1"/>
<dbReference type="PANTHER" id="PTHR34187">
    <property type="entry name" value="FGR18P"/>
    <property type="match status" value="1"/>
</dbReference>
<dbReference type="InterPro" id="IPR052053">
    <property type="entry name" value="IM_YidH-like"/>
</dbReference>
<name>E4ZXF3_LEPMJ</name>